<dbReference type="SUPFAM" id="SSF55383">
    <property type="entry name" value="Copper amine oxidase, domain N"/>
    <property type="match status" value="1"/>
</dbReference>
<dbReference type="EMBL" id="LRQE01000012">
    <property type="protein sequence ID" value="KXA31436.1"/>
    <property type="molecule type" value="Genomic_DNA"/>
</dbReference>
<evidence type="ECO:0000313" key="2">
    <source>
        <dbReference type="EMBL" id="KXA31436.1"/>
    </source>
</evidence>
<evidence type="ECO:0000259" key="1">
    <source>
        <dbReference type="Pfam" id="PF07833"/>
    </source>
</evidence>
<dbReference type="Proteomes" id="UP000070174">
    <property type="component" value="Unassembled WGS sequence"/>
</dbReference>
<dbReference type="InterPro" id="IPR036582">
    <property type="entry name" value="Mao_N_sf"/>
</dbReference>
<name>A0A133PRK7_9FIRM</name>
<dbReference type="Pfam" id="PF07833">
    <property type="entry name" value="Cu_amine_oxidN1"/>
    <property type="match status" value="1"/>
</dbReference>
<proteinExistence type="predicted"/>
<dbReference type="PATRIC" id="fig|54005.3.peg.418"/>
<gene>
    <name evidence="2" type="ORF">HMPREF3229_00423</name>
</gene>
<protein>
    <submittedName>
        <fullName evidence="2">Copper amine oxidase domain protein</fullName>
    </submittedName>
</protein>
<reference evidence="2 3" key="1">
    <citation type="submission" date="2016-01" db="EMBL/GenBank/DDBJ databases">
        <authorList>
            <person name="Oliw E.H."/>
        </authorList>
    </citation>
    <scope>NUCLEOTIDE SEQUENCE [LARGE SCALE GENOMIC DNA]</scope>
    <source>
        <strain evidence="2 3">CMW7756A</strain>
    </source>
</reference>
<accession>A0A133PRK7</accession>
<dbReference type="InterPro" id="IPR012854">
    <property type="entry name" value="Cu_amine_oxidase-like_N"/>
</dbReference>
<sequence>MKKLSKLLVLISVLILGISVNVFAKEDLYLVVDGKKVETDAACFIEKDRTLVPIRFISEALGSKVDWDKDAKKVTITSKDNSQKIELIIDSVNANITEKNEKKEVTLDVPAKIVNSRTFVPVRFISEALGVEVNWDNENKVVIIGDKSKYNKDEFTKLRQNEKAKSPEVKKENNPVVKKDAVEIEGGYINPLTGNCLYIMKNDEGPNIYTITLLVYNPQTFQDQVVGQAKLTMRADGKSATWQNEEDTIVFFDAKGIRIKNDISGPDGDWQVRMKESSSYSVKDRKVFEDGKVIYDNGKFI</sequence>
<dbReference type="RefSeq" id="WP_060799715.1">
    <property type="nucleotide sequence ID" value="NZ_KQ957090.1"/>
</dbReference>
<feature type="domain" description="Copper amine oxidase-like N-terminal" evidence="1">
    <location>
        <begin position="31"/>
        <end position="144"/>
    </location>
</feature>
<comment type="caution">
    <text evidence="2">The sequence shown here is derived from an EMBL/GenBank/DDBJ whole genome shotgun (WGS) entry which is preliminary data.</text>
</comment>
<evidence type="ECO:0000313" key="3">
    <source>
        <dbReference type="Proteomes" id="UP000070174"/>
    </source>
</evidence>
<dbReference type="AlphaFoldDB" id="A0A133PRK7"/>
<dbReference type="Gene3D" id="3.30.457.10">
    <property type="entry name" value="Copper amine oxidase-like, N-terminal domain"/>
    <property type="match status" value="1"/>
</dbReference>
<organism evidence="2">
    <name type="scientific">Peptoniphilus harei</name>
    <dbReference type="NCBI Taxonomy" id="54005"/>
    <lineage>
        <taxon>Bacteria</taxon>
        <taxon>Bacillati</taxon>
        <taxon>Bacillota</taxon>
        <taxon>Tissierellia</taxon>
        <taxon>Tissierellales</taxon>
        <taxon>Peptoniphilaceae</taxon>
        <taxon>Peptoniphilus</taxon>
    </lineage>
</organism>